<protein>
    <submittedName>
        <fullName evidence="2">RECOMBINATION INITIATION DEFECTS 3-RELATED</fullName>
    </submittedName>
</protein>
<sequence length="462" mass="52051">MKLKINKACDLSSISFLPPQSRRSSSVPVEPQQASQIRSQQSQQSFSQGFSSQYGIFSQISQTSLDEAQTNDQRFSSQERENSAKKPSCLPVISYRREDSELPISRSSSNLIRNWSAAPVPDHKCQMNEELHHRIGMMETSLTKFGMILDSVQSDLVQVKTGIKEESVEMEGMLKKLIVLDTSLKLMNTRQEDVKYSLEGSLKSISEQQSKDRYQDKLQQIFLVLSTFPKQMEMFVYKLQNELCTSFTKEIQAMACSMKTPLEQKSPSITVVLPKVTKSHVTPPRRTEPVKKYAKIWFSFILLALPPKVETGGWKSVKLEQRSFTRAASLREQRRSGVSSDQQEKQSRVIVDSDEEIEGGFSCLIDVKETESSNFDFSSSKRPRNYCWGHPATSIAVPDQSYLQSPLGGYIFARAGAVICFCPPSLNNLVARAIISCMCGINPGKIKIDILSCEENKPICFQ</sequence>
<feature type="region of interest" description="Disordered" evidence="1">
    <location>
        <begin position="15"/>
        <end position="50"/>
    </location>
</feature>
<gene>
    <name evidence="2" type="ORF">OIU74_011101</name>
</gene>
<proteinExistence type="predicted"/>
<evidence type="ECO:0000313" key="3">
    <source>
        <dbReference type="Proteomes" id="UP001151752"/>
    </source>
</evidence>
<evidence type="ECO:0000313" key="2">
    <source>
        <dbReference type="EMBL" id="KAJ6710123.1"/>
    </source>
</evidence>
<name>A0A9Q0TEF1_9ROSI</name>
<dbReference type="InterPro" id="IPR034546">
    <property type="entry name" value="PAIR1"/>
</dbReference>
<dbReference type="AlphaFoldDB" id="A0A9Q0TEF1"/>
<feature type="compositionally biased region" description="Polar residues" evidence="1">
    <location>
        <begin position="67"/>
        <end position="76"/>
    </location>
</feature>
<dbReference type="GO" id="GO:0005634">
    <property type="term" value="C:nucleus"/>
    <property type="evidence" value="ECO:0007669"/>
    <property type="project" value="TreeGrafter"/>
</dbReference>
<reference evidence="2" key="2">
    <citation type="journal article" date="2023" name="Int. J. Mol. Sci.">
        <title>De Novo Assembly and Annotation of 11 Diverse Shrub Willow (Salix) Genomes Reveals Novel Gene Organization in Sex-Linked Regions.</title>
        <authorList>
            <person name="Hyden B."/>
            <person name="Feng K."/>
            <person name="Yates T.B."/>
            <person name="Jawdy S."/>
            <person name="Cereghino C."/>
            <person name="Smart L.B."/>
            <person name="Muchero W."/>
        </authorList>
    </citation>
    <scope>NUCLEOTIDE SEQUENCE</scope>
    <source>
        <tissue evidence="2">Shoot tip</tissue>
    </source>
</reference>
<reference evidence="2" key="1">
    <citation type="submission" date="2022-11" db="EMBL/GenBank/DDBJ databases">
        <authorList>
            <person name="Hyden B.L."/>
            <person name="Feng K."/>
            <person name="Yates T."/>
            <person name="Jawdy S."/>
            <person name="Smart L.B."/>
            <person name="Muchero W."/>
        </authorList>
    </citation>
    <scope>NUCLEOTIDE SEQUENCE</scope>
    <source>
        <tissue evidence="2">Shoot tip</tissue>
    </source>
</reference>
<accession>A0A9Q0TEF1</accession>
<dbReference type="PANTHER" id="PTHR37695">
    <property type="entry name" value="RECOMBINATION INITIATION DEFECTS 3-RELATED"/>
    <property type="match status" value="1"/>
</dbReference>
<dbReference type="PANTHER" id="PTHR37695:SF1">
    <property type="entry name" value="RECOMBINATION INITIATION DEFECTS 3-RELATED"/>
    <property type="match status" value="1"/>
</dbReference>
<dbReference type="EMBL" id="JAPFFM010000015">
    <property type="protein sequence ID" value="KAJ6710123.1"/>
    <property type="molecule type" value="Genomic_DNA"/>
</dbReference>
<comment type="caution">
    <text evidence="2">The sequence shown here is derived from an EMBL/GenBank/DDBJ whole genome shotgun (WGS) entry which is preliminary data.</text>
</comment>
<dbReference type="GO" id="GO:0009553">
    <property type="term" value="P:embryo sac development"/>
    <property type="evidence" value="ECO:0007669"/>
    <property type="project" value="TreeGrafter"/>
</dbReference>
<dbReference type="Proteomes" id="UP001151752">
    <property type="component" value="Chromosome 2"/>
</dbReference>
<dbReference type="GO" id="GO:0042138">
    <property type="term" value="P:meiotic DNA double-strand break formation"/>
    <property type="evidence" value="ECO:0007669"/>
    <property type="project" value="TreeGrafter"/>
</dbReference>
<dbReference type="GO" id="GO:0009556">
    <property type="term" value="P:microsporogenesis"/>
    <property type="evidence" value="ECO:0007669"/>
    <property type="project" value="TreeGrafter"/>
</dbReference>
<feature type="region of interest" description="Disordered" evidence="1">
    <location>
        <begin position="330"/>
        <end position="349"/>
    </location>
</feature>
<dbReference type="GO" id="GO:0070192">
    <property type="term" value="P:chromosome organization involved in meiotic cell cycle"/>
    <property type="evidence" value="ECO:0007669"/>
    <property type="project" value="InterPro"/>
</dbReference>
<feature type="compositionally biased region" description="Low complexity" evidence="1">
    <location>
        <begin position="18"/>
        <end position="50"/>
    </location>
</feature>
<organism evidence="2 3">
    <name type="scientific">Salix koriyanagi</name>
    <dbReference type="NCBI Taxonomy" id="2511006"/>
    <lineage>
        <taxon>Eukaryota</taxon>
        <taxon>Viridiplantae</taxon>
        <taxon>Streptophyta</taxon>
        <taxon>Embryophyta</taxon>
        <taxon>Tracheophyta</taxon>
        <taxon>Spermatophyta</taxon>
        <taxon>Magnoliopsida</taxon>
        <taxon>eudicotyledons</taxon>
        <taxon>Gunneridae</taxon>
        <taxon>Pentapetalae</taxon>
        <taxon>rosids</taxon>
        <taxon>fabids</taxon>
        <taxon>Malpighiales</taxon>
        <taxon>Salicaceae</taxon>
        <taxon>Saliceae</taxon>
        <taxon>Salix</taxon>
    </lineage>
</organism>
<feature type="region of interest" description="Disordered" evidence="1">
    <location>
        <begin position="67"/>
        <end position="87"/>
    </location>
</feature>
<evidence type="ECO:0000256" key="1">
    <source>
        <dbReference type="SAM" id="MobiDB-lite"/>
    </source>
</evidence>
<keyword evidence="3" id="KW-1185">Reference proteome</keyword>